<dbReference type="InterPro" id="IPR011990">
    <property type="entry name" value="TPR-like_helical_dom_sf"/>
</dbReference>
<keyword evidence="2" id="KW-1185">Reference proteome</keyword>
<protein>
    <recommendedName>
        <fullName evidence="3">RagB/SusD family nutrient uptake outer membrane protein</fullName>
    </recommendedName>
</protein>
<evidence type="ECO:0000313" key="2">
    <source>
        <dbReference type="Proteomes" id="UP001202248"/>
    </source>
</evidence>
<reference evidence="1 2" key="1">
    <citation type="submission" date="2022-02" db="EMBL/GenBank/DDBJ databases">
        <authorList>
            <person name="Min J."/>
        </authorList>
    </citation>
    <scope>NUCLEOTIDE SEQUENCE [LARGE SCALE GENOMIC DNA]</scope>
    <source>
        <strain evidence="1 2">GR10-1</strain>
    </source>
</reference>
<name>A0ABS9SF40_9BACT</name>
<organism evidence="1 2">
    <name type="scientific">Niabella ginsengisoli</name>
    <dbReference type="NCBI Taxonomy" id="522298"/>
    <lineage>
        <taxon>Bacteria</taxon>
        <taxon>Pseudomonadati</taxon>
        <taxon>Bacteroidota</taxon>
        <taxon>Chitinophagia</taxon>
        <taxon>Chitinophagales</taxon>
        <taxon>Chitinophagaceae</taxon>
        <taxon>Niabella</taxon>
    </lineage>
</organism>
<evidence type="ECO:0008006" key="3">
    <source>
        <dbReference type="Google" id="ProtNLM"/>
    </source>
</evidence>
<dbReference type="Gene3D" id="1.25.40.390">
    <property type="match status" value="1"/>
</dbReference>
<dbReference type="PROSITE" id="PS51257">
    <property type="entry name" value="PROKAR_LIPOPROTEIN"/>
    <property type="match status" value="1"/>
</dbReference>
<evidence type="ECO:0000313" key="1">
    <source>
        <dbReference type="EMBL" id="MCH5596969.1"/>
    </source>
</evidence>
<dbReference type="Proteomes" id="UP001202248">
    <property type="component" value="Unassembled WGS sequence"/>
</dbReference>
<dbReference type="RefSeq" id="WP_240826383.1">
    <property type="nucleotide sequence ID" value="NZ_JAKWBL010000001.1"/>
</dbReference>
<comment type="caution">
    <text evidence="1">The sequence shown here is derived from an EMBL/GenBank/DDBJ whole genome shotgun (WGS) entry which is preliminary data.</text>
</comment>
<dbReference type="SUPFAM" id="SSF48452">
    <property type="entry name" value="TPR-like"/>
    <property type="match status" value="1"/>
</dbReference>
<sequence length="175" mass="19466">MKTIYIYILFTGIIIISGCTKLNEEILDESSVTGLTDKQLAEGTLAPVYTALPTIFQHTNYFALQEISTDEAILPYRGGTDWGDNGIYLSLHKHETTSGDPNVRNTWNNIVIGLSRSITAITTLATNTDPNAKTFLAEARGMRAYYSMLTLDLFGLIFIKEDPRDISKVVRGLRL</sequence>
<accession>A0ABS9SF40</accession>
<gene>
    <name evidence="1" type="ORF">MKP09_03050</name>
</gene>
<proteinExistence type="predicted"/>
<dbReference type="EMBL" id="JAKWBL010000001">
    <property type="protein sequence ID" value="MCH5596969.1"/>
    <property type="molecule type" value="Genomic_DNA"/>
</dbReference>